<proteinExistence type="predicted"/>
<dbReference type="RefSeq" id="WP_302109303.1">
    <property type="nucleotide sequence ID" value="NZ_JAUKTR010000002.1"/>
</dbReference>
<dbReference type="GO" id="GO:0016787">
    <property type="term" value="F:hydrolase activity"/>
    <property type="evidence" value="ECO:0007669"/>
    <property type="project" value="UniProtKB-KW"/>
</dbReference>
<dbReference type="InterPro" id="IPR029058">
    <property type="entry name" value="AB_hydrolase_fold"/>
</dbReference>
<keyword evidence="4" id="KW-1185">Reference proteome</keyword>
<keyword evidence="3" id="KW-0378">Hydrolase</keyword>
<feature type="signal peptide" evidence="1">
    <location>
        <begin position="1"/>
        <end position="23"/>
    </location>
</feature>
<dbReference type="SUPFAM" id="SSF53474">
    <property type="entry name" value="alpha/beta-Hydrolases"/>
    <property type="match status" value="1"/>
</dbReference>
<feature type="chain" id="PRO_5046077233" evidence="1">
    <location>
        <begin position="24"/>
        <end position="305"/>
    </location>
</feature>
<evidence type="ECO:0000259" key="2">
    <source>
        <dbReference type="Pfam" id="PF00561"/>
    </source>
</evidence>
<dbReference type="EMBL" id="JAUKTR010000002">
    <property type="protein sequence ID" value="MDO1558869.1"/>
    <property type="molecule type" value="Genomic_DNA"/>
</dbReference>
<keyword evidence="1" id="KW-0732">Signal</keyword>
<sequence>MIAYRLSLAILGGLIAATTPAPAALAQAAPAAAFASDRIGVTVEGQGPEVILIPGLTSSPEIWDETARHLVASGKRVHRVHVSGFDGRPAGANASGLVSAPVADEIARYVREQGLQRPAVIGHSMGGTIGLMLAARHPQAVDRIMVVDMLPFLGSVFGGPTATPESVAPIAEQTRARMAGANDAGWVAATRAQMDSTIADPADREGPVRHAARSDRDVAGRAMAELITTDLRPELSRVRAPVTVLYVPLKNVPGMTDALLDQAYRGAYANLSGARLKRINDSGHFIMFDQTEAFLTEVDAFLSAD</sequence>
<dbReference type="Pfam" id="PF00561">
    <property type="entry name" value="Abhydrolase_1"/>
    <property type="match status" value="1"/>
</dbReference>
<dbReference type="InterPro" id="IPR050228">
    <property type="entry name" value="Carboxylesterase_BioH"/>
</dbReference>
<name>A0ABT8SJY6_9CAUL</name>
<dbReference type="Gene3D" id="3.40.50.1820">
    <property type="entry name" value="alpha/beta hydrolase"/>
    <property type="match status" value="1"/>
</dbReference>
<dbReference type="PANTHER" id="PTHR43194:SF2">
    <property type="entry name" value="PEROXISOMAL MEMBRANE PROTEIN LPX1"/>
    <property type="match status" value="1"/>
</dbReference>
<protein>
    <submittedName>
        <fullName evidence="3">Alpha/beta hydrolase</fullName>
    </submittedName>
</protein>
<gene>
    <name evidence="3" type="ORF">Q0812_05445</name>
</gene>
<evidence type="ECO:0000313" key="4">
    <source>
        <dbReference type="Proteomes" id="UP001169063"/>
    </source>
</evidence>
<evidence type="ECO:0000313" key="3">
    <source>
        <dbReference type="EMBL" id="MDO1558869.1"/>
    </source>
</evidence>
<dbReference type="InterPro" id="IPR000073">
    <property type="entry name" value="AB_hydrolase_1"/>
</dbReference>
<evidence type="ECO:0000256" key="1">
    <source>
        <dbReference type="SAM" id="SignalP"/>
    </source>
</evidence>
<organism evidence="3 4">
    <name type="scientific">Peiella sedimenti</name>
    <dbReference type="NCBI Taxonomy" id="3061083"/>
    <lineage>
        <taxon>Bacteria</taxon>
        <taxon>Pseudomonadati</taxon>
        <taxon>Pseudomonadota</taxon>
        <taxon>Alphaproteobacteria</taxon>
        <taxon>Caulobacterales</taxon>
        <taxon>Caulobacteraceae</taxon>
        <taxon>Peiella</taxon>
    </lineage>
</organism>
<dbReference type="Proteomes" id="UP001169063">
    <property type="component" value="Unassembled WGS sequence"/>
</dbReference>
<comment type="caution">
    <text evidence="3">The sequence shown here is derived from an EMBL/GenBank/DDBJ whole genome shotgun (WGS) entry which is preliminary data.</text>
</comment>
<feature type="domain" description="AB hydrolase-1" evidence="2">
    <location>
        <begin position="50"/>
        <end position="289"/>
    </location>
</feature>
<dbReference type="PANTHER" id="PTHR43194">
    <property type="entry name" value="HYDROLASE ALPHA/BETA FOLD FAMILY"/>
    <property type="match status" value="1"/>
</dbReference>
<reference evidence="3" key="1">
    <citation type="submission" date="2023-07" db="EMBL/GenBank/DDBJ databases">
        <title>Brevundimonas soil sp. nov., isolated from the soil of chemical plant.</title>
        <authorList>
            <person name="Wu N."/>
        </authorList>
    </citation>
    <scope>NUCLEOTIDE SEQUENCE</scope>
    <source>
        <strain evidence="3">XZ-24</strain>
    </source>
</reference>
<accession>A0ABT8SJY6</accession>